<sequence length="60" mass="6863">MIYYAHSVPGRPETDQEPLPDHLSCRRDVLKALEQTYGEHTVDGEPYVPLSRLQEPAARE</sequence>
<evidence type="ECO:0000313" key="3">
    <source>
        <dbReference type="Proteomes" id="UP001055093"/>
    </source>
</evidence>
<organism evidence="2 3">
    <name type="scientific">Methylorubrum suomiense</name>
    <dbReference type="NCBI Taxonomy" id="144191"/>
    <lineage>
        <taxon>Bacteria</taxon>
        <taxon>Pseudomonadati</taxon>
        <taxon>Pseudomonadota</taxon>
        <taxon>Alphaproteobacteria</taxon>
        <taxon>Hyphomicrobiales</taxon>
        <taxon>Methylobacteriaceae</taxon>
        <taxon>Methylorubrum</taxon>
    </lineage>
</organism>
<protein>
    <submittedName>
        <fullName evidence="2">Uncharacterized protein</fullName>
    </submittedName>
</protein>
<reference evidence="2" key="2">
    <citation type="submission" date="2021-08" db="EMBL/GenBank/DDBJ databases">
        <authorList>
            <person name="Tani A."/>
            <person name="Ola A."/>
            <person name="Ogura Y."/>
            <person name="Katsura K."/>
            <person name="Hayashi T."/>
        </authorList>
    </citation>
    <scope>NUCLEOTIDE SEQUENCE</scope>
    <source>
        <strain evidence="2">DSM 14458</strain>
    </source>
</reference>
<gene>
    <name evidence="2" type="ORF">BGCPKDLD_4848</name>
</gene>
<dbReference type="RefSeq" id="WP_137829891.1">
    <property type="nucleotide sequence ID" value="NZ_BPRE01000022.1"/>
</dbReference>
<feature type="region of interest" description="Disordered" evidence="1">
    <location>
        <begin position="41"/>
        <end position="60"/>
    </location>
</feature>
<comment type="caution">
    <text evidence="2">The sequence shown here is derived from an EMBL/GenBank/DDBJ whole genome shotgun (WGS) entry which is preliminary data.</text>
</comment>
<evidence type="ECO:0000256" key="1">
    <source>
        <dbReference type="SAM" id="MobiDB-lite"/>
    </source>
</evidence>
<feature type="region of interest" description="Disordered" evidence="1">
    <location>
        <begin position="1"/>
        <end position="21"/>
    </location>
</feature>
<dbReference type="Proteomes" id="UP001055093">
    <property type="component" value="Unassembled WGS sequence"/>
</dbReference>
<reference evidence="2" key="1">
    <citation type="journal article" date="2021" name="Front. Microbiol.">
        <title>Comprehensive Comparative Genomics and Phenotyping of Methylobacterium Species.</title>
        <authorList>
            <person name="Alessa O."/>
            <person name="Ogura Y."/>
            <person name="Fujitani Y."/>
            <person name="Takami H."/>
            <person name="Hayashi T."/>
            <person name="Sahin N."/>
            <person name="Tani A."/>
        </authorList>
    </citation>
    <scope>NUCLEOTIDE SEQUENCE</scope>
    <source>
        <strain evidence="2">DSM 14458</strain>
    </source>
</reference>
<name>A0ABQ4V3Y7_9HYPH</name>
<keyword evidence="3" id="KW-1185">Reference proteome</keyword>
<evidence type="ECO:0000313" key="2">
    <source>
        <dbReference type="EMBL" id="GJE78234.1"/>
    </source>
</evidence>
<proteinExistence type="predicted"/>
<accession>A0ABQ4V3Y7</accession>
<dbReference type="EMBL" id="BPRE01000022">
    <property type="protein sequence ID" value="GJE78234.1"/>
    <property type="molecule type" value="Genomic_DNA"/>
</dbReference>